<dbReference type="OrthoDB" id="26456at10239"/>
<name>H2ELX9_9CAUD</name>
<dbReference type="Proteomes" id="UP000007746">
    <property type="component" value="Segment"/>
</dbReference>
<evidence type="ECO:0000313" key="2">
    <source>
        <dbReference type="Proteomes" id="UP000007746"/>
    </source>
</evidence>
<accession>H2ELX9</accession>
<proteinExistence type="predicted"/>
<dbReference type="EMBL" id="JN991020">
    <property type="protein sequence ID" value="AEX65881.1"/>
    <property type="molecule type" value="Genomic_DNA"/>
</dbReference>
<dbReference type="RefSeq" id="YP_005098199.1">
    <property type="nucleotide sequence ID" value="NC_016764.1"/>
</dbReference>
<organism evidence="1 2">
    <name type="scientific">Pseudomonas phage Bf7</name>
    <dbReference type="NCBI Taxonomy" id="1100790"/>
    <lineage>
        <taxon>Viruses</taxon>
        <taxon>Duplodnaviria</taxon>
        <taxon>Heunggongvirae</taxon>
        <taxon>Uroviricota</taxon>
        <taxon>Caudoviricetes</taxon>
        <taxon>Autographivirales</taxon>
        <taxon>Autonotataviridae</taxon>
        <taxon>Bifseptvirus</taxon>
        <taxon>Bifseptvirus Bf7</taxon>
    </lineage>
</organism>
<sequence length="122" mass="13716">MQFPKTYREGFTVYGVRRPRYASDSGKFITAEVNWGEKYVPYAISALDPEPWGKDLFDHCLSLGVTPYTGKSDAEYAAEAKAAAERQALEAELADLMIDVQLQLATPEQLARAKEIRLKLKE</sequence>
<gene>
    <name evidence="1" type="ORF">BF7_00215</name>
</gene>
<protein>
    <submittedName>
        <fullName evidence="1">Uncharacterized protein</fullName>
    </submittedName>
</protein>
<dbReference type="GeneID" id="11605101"/>
<dbReference type="KEGG" id="vg:11605101"/>
<keyword evidence="2" id="KW-1185">Reference proteome</keyword>
<reference evidence="1 2" key="1">
    <citation type="journal article" date="2012" name="FEMS Microbiol. Lett.">
        <title>Isolation of new Pseudomonas tolaasii bacteriophages and genomic investigation of the lytic phage BF7.</title>
        <authorList>
            <person name="Sajben-Nagy E."/>
            <person name="Maroti G."/>
            <person name="Kredics L."/>
            <person name="Horvath B."/>
            <person name="Parducz A."/>
            <person name="Vagvolgyi C."/>
            <person name="Manczinger L."/>
        </authorList>
    </citation>
    <scope>NUCLEOTIDE SEQUENCE [LARGE SCALE GENOMIC DNA]</scope>
</reference>
<evidence type="ECO:0000313" key="1">
    <source>
        <dbReference type="EMBL" id="AEX65881.1"/>
    </source>
</evidence>